<dbReference type="SUPFAM" id="SSF55718">
    <property type="entry name" value="SCP-like"/>
    <property type="match status" value="1"/>
</dbReference>
<accession>A0A7C4KGJ9</accession>
<dbReference type="EMBL" id="DSYK01000266">
    <property type="protein sequence ID" value="HGS21242.1"/>
    <property type="molecule type" value="Genomic_DNA"/>
</dbReference>
<organism evidence="2">
    <name type="scientific">Anaerolinea thermolimosa</name>
    <dbReference type="NCBI Taxonomy" id="229919"/>
    <lineage>
        <taxon>Bacteria</taxon>
        <taxon>Bacillati</taxon>
        <taxon>Chloroflexota</taxon>
        <taxon>Anaerolineae</taxon>
        <taxon>Anaerolineales</taxon>
        <taxon>Anaerolineaceae</taxon>
        <taxon>Anaerolinea</taxon>
    </lineage>
</organism>
<name>A0A7C4KGJ9_9CHLR</name>
<dbReference type="Gene3D" id="3.30.1050.10">
    <property type="entry name" value="SCP2 sterol-binding domain"/>
    <property type="match status" value="1"/>
</dbReference>
<protein>
    <submittedName>
        <fullName evidence="2">SCP2 sterol-binding domain-containing protein</fullName>
    </submittedName>
</protein>
<proteinExistence type="predicted"/>
<gene>
    <name evidence="2" type="ORF">ENT37_05165</name>
</gene>
<dbReference type="InterPro" id="IPR036527">
    <property type="entry name" value="SCP2_sterol-bd_dom_sf"/>
</dbReference>
<dbReference type="GO" id="GO:0005829">
    <property type="term" value="C:cytosol"/>
    <property type="evidence" value="ECO:0007669"/>
    <property type="project" value="TreeGrafter"/>
</dbReference>
<dbReference type="InterPro" id="IPR003033">
    <property type="entry name" value="SCP2_sterol-bd_dom"/>
</dbReference>
<dbReference type="AlphaFoldDB" id="A0A7C4KGJ9"/>
<evidence type="ECO:0000313" key="2">
    <source>
        <dbReference type="EMBL" id="HGS21242.1"/>
    </source>
</evidence>
<dbReference type="Pfam" id="PF02036">
    <property type="entry name" value="SCP2"/>
    <property type="match status" value="1"/>
</dbReference>
<evidence type="ECO:0000259" key="1">
    <source>
        <dbReference type="Pfam" id="PF02036"/>
    </source>
</evidence>
<reference evidence="2" key="1">
    <citation type="journal article" date="2020" name="mSystems">
        <title>Genome- and Community-Level Interaction Insights into Carbon Utilization and Element Cycling Functions of Hydrothermarchaeota in Hydrothermal Sediment.</title>
        <authorList>
            <person name="Zhou Z."/>
            <person name="Liu Y."/>
            <person name="Xu W."/>
            <person name="Pan J."/>
            <person name="Luo Z.H."/>
            <person name="Li M."/>
        </authorList>
    </citation>
    <scope>NUCLEOTIDE SEQUENCE [LARGE SCALE GENOMIC DNA]</scope>
    <source>
        <strain evidence="2">SpSt-573</strain>
    </source>
</reference>
<dbReference type="PANTHER" id="PTHR10094:SF25">
    <property type="entry name" value="SCP2 STEROL-BINDING DOMAIN-CONTAINING PROTEIN 1"/>
    <property type="match status" value="1"/>
</dbReference>
<comment type="caution">
    <text evidence="2">The sequence shown here is derived from an EMBL/GenBank/DDBJ whole genome shotgun (WGS) entry which is preliminary data.</text>
</comment>
<dbReference type="PANTHER" id="PTHR10094">
    <property type="entry name" value="STEROL CARRIER PROTEIN 2 SCP-2 FAMILY PROTEIN"/>
    <property type="match status" value="1"/>
</dbReference>
<sequence length="112" mass="12263">MTTSLPDPSTVLNLLSSAFQSSKADGIDATIQLRITGPETRNYFLQIKDNVLSGGEGLVEKPRVTISANAKDLLDIFEGRLDPMTAYFQGRLIVQGDLSFAMKLAGLFKRKK</sequence>
<feature type="domain" description="SCP2" evidence="1">
    <location>
        <begin position="21"/>
        <end position="109"/>
    </location>
</feature>